<sequence length="331" mass="37358">MISLTVPIYNEEGSIEPLFEKVRAVMDPYGQPWEIIFVNDGSVDRSAQILDRLAADYPQVKVIHFRRNFGQTAAMMAGFDYASGDVIIPMDGDGQNDPHDIPRMLEQIEAGYDVCSGWRKDRQDNALQRNLPSILANKLISAVSGVQLHDFGCSLKAYRAEVIKNVRLYGEMHRFLPIYAKWHGARITEIPVNHYARTAGSSKYGLERVVKVLMDLVTVKFMDKFMLKPMYLFGFWGILFFAASLGFTVWTFYMRTRGYYFTATPLPMMAVFSFMTGVICVLMGLLAEMVTRTFHESQGKSIYIVRSTRNVTPGDSVLPIPVQAAATATVR</sequence>
<name>A0A146G4M7_TERSA</name>
<dbReference type="AlphaFoldDB" id="A0A146G4M7"/>
<keyword evidence="4 8" id="KW-0812">Transmembrane</keyword>
<keyword evidence="6 8" id="KW-1133">Transmembrane helix</keyword>
<evidence type="ECO:0000256" key="5">
    <source>
        <dbReference type="ARBA" id="ARBA00022985"/>
    </source>
</evidence>
<evidence type="ECO:0000313" key="10">
    <source>
        <dbReference type="EMBL" id="GAT31984.1"/>
    </source>
</evidence>
<keyword evidence="5" id="KW-0448">Lipopolysaccharide biosynthesis</keyword>
<dbReference type="InParanoid" id="A0A146G4M7"/>
<feature type="domain" description="Glycosyltransferase 2-like" evidence="9">
    <location>
        <begin position="3"/>
        <end position="166"/>
    </location>
</feature>
<evidence type="ECO:0000256" key="1">
    <source>
        <dbReference type="ARBA" id="ARBA00022475"/>
    </source>
</evidence>
<reference evidence="11" key="1">
    <citation type="journal article" date="2017" name="Genome Announc.">
        <title>Draft Genome Sequence of Terrimicrobium sacchariphilum NM-5T, a Facultative Anaerobic Soil Bacterium of the Class Spartobacteria.</title>
        <authorList>
            <person name="Qiu Y.L."/>
            <person name="Tourlousse D.M."/>
            <person name="Matsuura N."/>
            <person name="Ohashi A."/>
            <person name="Sekiguchi Y."/>
        </authorList>
    </citation>
    <scope>NUCLEOTIDE SEQUENCE [LARGE SCALE GENOMIC DNA]</scope>
    <source>
        <strain evidence="11">NM-5</strain>
    </source>
</reference>
<dbReference type="InterPro" id="IPR029044">
    <property type="entry name" value="Nucleotide-diphossugar_trans"/>
</dbReference>
<protein>
    <submittedName>
        <fullName evidence="10">Dolichol-phosphate mannosyltransferase</fullName>
    </submittedName>
</protein>
<keyword evidence="7 8" id="KW-0472">Membrane</keyword>
<gene>
    <name evidence="10" type="ORF">TSACC_2381</name>
</gene>
<evidence type="ECO:0000313" key="11">
    <source>
        <dbReference type="Proteomes" id="UP000076023"/>
    </source>
</evidence>
<organism evidence="10 11">
    <name type="scientific">Terrimicrobium sacchariphilum</name>
    <dbReference type="NCBI Taxonomy" id="690879"/>
    <lineage>
        <taxon>Bacteria</taxon>
        <taxon>Pseudomonadati</taxon>
        <taxon>Verrucomicrobiota</taxon>
        <taxon>Terrimicrobiia</taxon>
        <taxon>Terrimicrobiales</taxon>
        <taxon>Terrimicrobiaceae</taxon>
        <taxon>Terrimicrobium</taxon>
    </lineage>
</organism>
<dbReference type="Gene3D" id="3.90.550.10">
    <property type="entry name" value="Spore Coat Polysaccharide Biosynthesis Protein SpsA, Chain A"/>
    <property type="match status" value="1"/>
</dbReference>
<evidence type="ECO:0000256" key="4">
    <source>
        <dbReference type="ARBA" id="ARBA00022692"/>
    </source>
</evidence>
<keyword evidence="3 10" id="KW-0808">Transferase</keyword>
<evidence type="ECO:0000256" key="7">
    <source>
        <dbReference type="ARBA" id="ARBA00023136"/>
    </source>
</evidence>
<dbReference type="GO" id="GO:0005886">
    <property type="term" value="C:plasma membrane"/>
    <property type="evidence" value="ECO:0007669"/>
    <property type="project" value="TreeGrafter"/>
</dbReference>
<evidence type="ECO:0000256" key="8">
    <source>
        <dbReference type="SAM" id="Phobius"/>
    </source>
</evidence>
<dbReference type="CDD" id="cd04187">
    <property type="entry name" value="DPM1_like_bac"/>
    <property type="match status" value="1"/>
</dbReference>
<dbReference type="EMBL" id="BDCO01000002">
    <property type="protein sequence ID" value="GAT31984.1"/>
    <property type="molecule type" value="Genomic_DNA"/>
</dbReference>
<evidence type="ECO:0000256" key="2">
    <source>
        <dbReference type="ARBA" id="ARBA00022676"/>
    </source>
</evidence>
<feature type="transmembrane region" description="Helical" evidence="8">
    <location>
        <begin position="265"/>
        <end position="287"/>
    </location>
</feature>
<keyword evidence="11" id="KW-1185">Reference proteome</keyword>
<dbReference type="GO" id="GO:0009103">
    <property type="term" value="P:lipopolysaccharide biosynthetic process"/>
    <property type="evidence" value="ECO:0007669"/>
    <property type="project" value="UniProtKB-KW"/>
</dbReference>
<dbReference type="PANTHER" id="PTHR48090">
    <property type="entry name" value="UNDECAPRENYL-PHOSPHATE 4-DEOXY-4-FORMAMIDO-L-ARABINOSE TRANSFERASE-RELATED"/>
    <property type="match status" value="1"/>
</dbReference>
<dbReference type="SUPFAM" id="SSF53448">
    <property type="entry name" value="Nucleotide-diphospho-sugar transferases"/>
    <property type="match status" value="1"/>
</dbReference>
<feature type="transmembrane region" description="Helical" evidence="8">
    <location>
        <begin position="230"/>
        <end position="253"/>
    </location>
</feature>
<keyword evidence="2 10" id="KW-0328">Glycosyltransferase</keyword>
<proteinExistence type="predicted"/>
<dbReference type="Pfam" id="PF00535">
    <property type="entry name" value="Glycos_transf_2"/>
    <property type="match status" value="1"/>
</dbReference>
<keyword evidence="1" id="KW-1003">Cell membrane</keyword>
<accession>A0A146G4M7</accession>
<dbReference type="Proteomes" id="UP000076023">
    <property type="component" value="Unassembled WGS sequence"/>
</dbReference>
<evidence type="ECO:0000256" key="6">
    <source>
        <dbReference type="ARBA" id="ARBA00022989"/>
    </source>
</evidence>
<dbReference type="InterPro" id="IPR001173">
    <property type="entry name" value="Glyco_trans_2-like"/>
</dbReference>
<dbReference type="FunCoup" id="A0A146G4M7">
    <property type="interactions" value="405"/>
</dbReference>
<dbReference type="GO" id="GO:0016757">
    <property type="term" value="F:glycosyltransferase activity"/>
    <property type="evidence" value="ECO:0007669"/>
    <property type="project" value="UniProtKB-KW"/>
</dbReference>
<dbReference type="InterPro" id="IPR050256">
    <property type="entry name" value="Glycosyltransferase_2"/>
</dbReference>
<dbReference type="STRING" id="690879.TSACC_2381"/>
<evidence type="ECO:0000259" key="9">
    <source>
        <dbReference type="Pfam" id="PF00535"/>
    </source>
</evidence>
<evidence type="ECO:0000256" key="3">
    <source>
        <dbReference type="ARBA" id="ARBA00022679"/>
    </source>
</evidence>
<dbReference type="PANTHER" id="PTHR48090:SF3">
    <property type="entry name" value="UNDECAPRENYL-PHOSPHATE 4-DEOXY-4-FORMAMIDO-L-ARABINOSE TRANSFERASE"/>
    <property type="match status" value="1"/>
</dbReference>
<dbReference type="RefSeq" id="WP_075077848.1">
    <property type="nucleotide sequence ID" value="NZ_BDCO01000002.1"/>
</dbReference>
<dbReference type="OrthoDB" id="9807778at2"/>
<comment type="caution">
    <text evidence="10">The sequence shown here is derived from an EMBL/GenBank/DDBJ whole genome shotgun (WGS) entry which is preliminary data.</text>
</comment>